<dbReference type="InterPro" id="IPR012348">
    <property type="entry name" value="RNR-like"/>
</dbReference>
<name>A0A409WEP2_9AGAR</name>
<dbReference type="Gene3D" id="1.10.620.20">
    <property type="entry name" value="Ribonucleotide Reductase, subunit A"/>
    <property type="match status" value="1"/>
</dbReference>
<dbReference type="GO" id="GO:0009263">
    <property type="term" value="P:deoxyribonucleotide biosynthetic process"/>
    <property type="evidence" value="ECO:0007669"/>
    <property type="project" value="InterPro"/>
</dbReference>
<evidence type="ECO:0000313" key="2">
    <source>
        <dbReference type="EMBL" id="PPQ76979.1"/>
    </source>
</evidence>
<evidence type="ECO:0000313" key="3">
    <source>
        <dbReference type="Proteomes" id="UP000284706"/>
    </source>
</evidence>
<accession>A0A409WEP2</accession>
<organism evidence="2 3">
    <name type="scientific">Gymnopilus dilepis</name>
    <dbReference type="NCBI Taxonomy" id="231916"/>
    <lineage>
        <taxon>Eukaryota</taxon>
        <taxon>Fungi</taxon>
        <taxon>Dikarya</taxon>
        <taxon>Basidiomycota</taxon>
        <taxon>Agaricomycotina</taxon>
        <taxon>Agaricomycetes</taxon>
        <taxon>Agaricomycetidae</taxon>
        <taxon>Agaricales</taxon>
        <taxon>Agaricineae</taxon>
        <taxon>Hymenogastraceae</taxon>
        <taxon>Gymnopilus</taxon>
    </lineage>
</organism>
<feature type="region of interest" description="Disordered" evidence="1">
    <location>
        <begin position="345"/>
        <end position="373"/>
    </location>
</feature>
<dbReference type="AlphaFoldDB" id="A0A409WEP2"/>
<dbReference type="Pfam" id="PF00268">
    <property type="entry name" value="Ribonuc_red_sm"/>
    <property type="match status" value="1"/>
</dbReference>
<proteinExistence type="predicted"/>
<keyword evidence="3" id="KW-1185">Reference proteome</keyword>
<feature type="compositionally biased region" description="Acidic residues" evidence="1">
    <location>
        <begin position="354"/>
        <end position="373"/>
    </location>
</feature>
<gene>
    <name evidence="2" type="ORF">CVT26_007827</name>
</gene>
<dbReference type="STRING" id="231916.A0A409WEP2"/>
<dbReference type="InterPro" id="IPR000358">
    <property type="entry name" value="RNR_small_fam"/>
</dbReference>
<evidence type="ECO:0000256" key="1">
    <source>
        <dbReference type="SAM" id="MobiDB-lite"/>
    </source>
</evidence>
<comment type="caution">
    <text evidence="2">The sequence shown here is derived from an EMBL/GenBank/DDBJ whole genome shotgun (WGS) entry which is preliminary data.</text>
</comment>
<dbReference type="InterPro" id="IPR009078">
    <property type="entry name" value="Ferritin-like_SF"/>
</dbReference>
<dbReference type="InParanoid" id="A0A409WEP2"/>
<sequence length="373" mass="43252">MSFESSDEPILTADPSRLTLFPIKFHAIWRFYRQQAESATNWSLKPITFDVDLEAWGSPPSPVIRHTILFYIDLMLREHNRMFNGLFHAILEKVTCPELRCVLELFISKENVYADALYQAKKCFADAMPPDVLPPFIFDDDDLERLLEEKFAFTSVSNRSQQSVVDGLLILASAKRVFSFSIFSTLQWVLVVNNFHLPGLLRIVDRIEQHAESVVFFISLVLCHMPQRPLYNQFDRALSEAHKIEIFDPEVISPIDVDPLSAWISHESMKDYIYYLGLTFYQSLGHIKSHYMRLPYPWMHHTEGRGVAYRLEIIMENAYSEVVPPYTDVPELRKVLINDYYFPPEHKGPKPAVSDDEIDEGDCDDVDYDMSTP</sequence>
<dbReference type="GO" id="GO:0016491">
    <property type="term" value="F:oxidoreductase activity"/>
    <property type="evidence" value="ECO:0007669"/>
    <property type="project" value="InterPro"/>
</dbReference>
<dbReference type="Proteomes" id="UP000284706">
    <property type="component" value="Unassembled WGS sequence"/>
</dbReference>
<dbReference type="EMBL" id="NHYE01005096">
    <property type="protein sequence ID" value="PPQ76979.1"/>
    <property type="molecule type" value="Genomic_DNA"/>
</dbReference>
<dbReference type="SUPFAM" id="SSF47240">
    <property type="entry name" value="Ferritin-like"/>
    <property type="match status" value="1"/>
</dbReference>
<protein>
    <submittedName>
        <fullName evidence="2">Uncharacterized protein</fullName>
    </submittedName>
</protein>
<reference evidence="2 3" key="1">
    <citation type="journal article" date="2018" name="Evol. Lett.">
        <title>Horizontal gene cluster transfer increased hallucinogenic mushroom diversity.</title>
        <authorList>
            <person name="Reynolds H.T."/>
            <person name="Vijayakumar V."/>
            <person name="Gluck-Thaler E."/>
            <person name="Korotkin H.B."/>
            <person name="Matheny P.B."/>
            <person name="Slot J.C."/>
        </authorList>
    </citation>
    <scope>NUCLEOTIDE SEQUENCE [LARGE SCALE GENOMIC DNA]</scope>
    <source>
        <strain evidence="2 3">SRW20</strain>
    </source>
</reference>